<proteinExistence type="predicted"/>
<dbReference type="VEuPathDB" id="TriTrypDB:LtaPh_2604400"/>
<dbReference type="AlphaFoldDB" id="A0A640KI54"/>
<dbReference type="Proteomes" id="UP000419144">
    <property type="component" value="Unassembled WGS sequence"/>
</dbReference>
<gene>
    <name evidence="1" type="ORF">LtaPh_2604400</name>
</gene>
<organism evidence="1 2">
    <name type="scientific">Leishmania tarentolae</name>
    <name type="common">Sauroleishmania tarentolae</name>
    <dbReference type="NCBI Taxonomy" id="5689"/>
    <lineage>
        <taxon>Eukaryota</taxon>
        <taxon>Discoba</taxon>
        <taxon>Euglenozoa</taxon>
        <taxon>Kinetoplastea</taxon>
        <taxon>Metakinetoplastina</taxon>
        <taxon>Trypanosomatida</taxon>
        <taxon>Trypanosomatidae</taxon>
        <taxon>Leishmaniinae</taxon>
        <taxon>Leishmania</taxon>
        <taxon>lizard Leishmania</taxon>
    </lineage>
</organism>
<accession>A0A640KI54</accession>
<reference evidence="1" key="1">
    <citation type="submission" date="2019-11" db="EMBL/GenBank/DDBJ databases">
        <title>Leishmania tarentolae CDS.</title>
        <authorList>
            <person name="Goto Y."/>
            <person name="Yamagishi J."/>
        </authorList>
    </citation>
    <scope>NUCLEOTIDE SEQUENCE [LARGE SCALE GENOMIC DNA]</scope>
    <source>
        <strain evidence="1">Parrot Tar II</strain>
    </source>
</reference>
<evidence type="ECO:0000313" key="2">
    <source>
        <dbReference type="Proteomes" id="UP000419144"/>
    </source>
</evidence>
<dbReference type="OrthoDB" id="242882at2759"/>
<sequence length="659" mass="71803">MEGRGQGGKHTALPSPFSLRRSGCLSCECVVESAERCIPLSRGSASSRKFPLVAGAAWFSVCGDLAPFSTLFTLIFSSEETCMAIVHLPHLSMRAAPSSRQDVTLCPTVLSLSLSPSLLAIGWCLMKEQAHGPHFVCCTSISTPTPVPLSSPRPPNAHGVAKHFHSRSFLHKCSSHAGLVSSCALRGECTRAPRAAERFEFEPGQVVTMAINETPHLTNRVVALLMVAVFILCLCADRLQCQNNRWRSMCIGRLAYECSSEWCRSLVVTPTSISWEKSCVGKGDAVVLIALVEVGPSVVSRRGSNISGYMADELRQQIDTGKFQRAVQQTLAAPDVVSDSTGHDARTSLTQLFREKVSFRAIFGIPRNRTRYMVVNDVVPLPEVDALRSLKYTTWEEAVDAALPVSKVDDASQLPRYFPNLYDKLMRLSNERTASTAPSSWKKCDALIVVVCTIAHPLASVRSVWQTPQKAATQLSVGHEYVRGAVTRYLMTCRKSLRYVHEVYYLQYESRLPAWAFTAGVVGDQPDGPLVITATNATAGRAPAPNNISSLAAALCAPANASTPPASLPACEQTCQMYGDIAADLISSDRSIFQKAFEKHLQLSSSFPAYNCYYEVLAEQGEAPINGTFDTNVVARVFDDCLHLSPAGGRAYARCLLRR</sequence>
<name>A0A640KI54_LEITA</name>
<keyword evidence="2" id="KW-1185">Reference proteome</keyword>
<evidence type="ECO:0000313" key="1">
    <source>
        <dbReference type="EMBL" id="GET89406.1"/>
    </source>
</evidence>
<protein>
    <submittedName>
        <fullName evidence="1">Uncharacterized protein</fullName>
    </submittedName>
</protein>
<dbReference type="EMBL" id="BLBS01000035">
    <property type="protein sequence ID" value="GET89406.1"/>
    <property type="molecule type" value="Genomic_DNA"/>
</dbReference>
<comment type="caution">
    <text evidence="1">The sequence shown here is derived from an EMBL/GenBank/DDBJ whole genome shotgun (WGS) entry which is preliminary data.</text>
</comment>